<keyword evidence="6 13" id="KW-0808">Transferase</keyword>
<dbReference type="CDD" id="cd03789">
    <property type="entry name" value="GT9_LPS_heptosyltransferase"/>
    <property type="match status" value="1"/>
</dbReference>
<dbReference type="PATRIC" id="fig|859350.6.peg.1532"/>
<evidence type="ECO:0000256" key="3">
    <source>
        <dbReference type="ARBA" id="ARBA00022475"/>
    </source>
</evidence>
<evidence type="ECO:0000313" key="13">
    <source>
        <dbReference type="EMBL" id="EIJ65410.1"/>
    </source>
</evidence>
<evidence type="ECO:0000256" key="10">
    <source>
        <dbReference type="ARBA" id="ARBA00044190"/>
    </source>
</evidence>
<keyword evidence="14" id="KW-1185">Reference proteome</keyword>
<dbReference type="NCBIfam" id="TIGR02193">
    <property type="entry name" value="heptsyl_trn_I"/>
    <property type="match status" value="1"/>
</dbReference>
<dbReference type="EC" id="2.4.99.23" evidence="9"/>
<protein>
    <recommendedName>
        <fullName evidence="10">Lipopolysaccharide heptosyltransferase 1</fullName>
        <ecNumber evidence="9">2.4.99.23</ecNumber>
    </recommendedName>
    <alternativeName>
        <fullName evidence="11">ADP-heptose:lipopolysaccharide heptosyltransferase I</fullName>
    </alternativeName>
</protein>
<dbReference type="Gene3D" id="3.40.50.2000">
    <property type="entry name" value="Glycogen Phosphorylase B"/>
    <property type="match status" value="2"/>
</dbReference>
<keyword evidence="4" id="KW-0997">Cell inner membrane</keyword>
<keyword evidence="7" id="KW-0448">Lipopolysaccharide biosynthesis</keyword>
<evidence type="ECO:0000256" key="1">
    <source>
        <dbReference type="ARBA" id="ARBA00004515"/>
    </source>
</evidence>
<evidence type="ECO:0000256" key="9">
    <source>
        <dbReference type="ARBA" id="ARBA00044041"/>
    </source>
</evidence>
<evidence type="ECO:0000256" key="2">
    <source>
        <dbReference type="ARBA" id="ARBA00004713"/>
    </source>
</evidence>
<dbReference type="GO" id="GO:0008713">
    <property type="term" value="F:ADP-heptose-lipopolysaccharide heptosyltransferase activity"/>
    <property type="evidence" value="ECO:0007669"/>
    <property type="project" value="TreeGrafter"/>
</dbReference>
<dbReference type="InterPro" id="IPR051199">
    <property type="entry name" value="LPS_LOS_Heptosyltrfase"/>
</dbReference>
<evidence type="ECO:0000256" key="11">
    <source>
        <dbReference type="ARBA" id="ARBA00044330"/>
    </source>
</evidence>
<dbReference type="EMBL" id="AEXL02000126">
    <property type="protein sequence ID" value="EIJ65410.1"/>
    <property type="molecule type" value="Genomic_DNA"/>
</dbReference>
<keyword evidence="3" id="KW-1003">Cell membrane</keyword>
<gene>
    <name evidence="13" type="primary">rfaC</name>
    <name evidence="13" type="ORF">BD31_I1030</name>
</gene>
<dbReference type="GO" id="GO:0005829">
    <property type="term" value="C:cytosol"/>
    <property type="evidence" value="ECO:0007669"/>
    <property type="project" value="TreeGrafter"/>
</dbReference>
<dbReference type="InterPro" id="IPR002201">
    <property type="entry name" value="Glyco_trans_9"/>
</dbReference>
<organism evidence="13 14">
    <name type="scientific">Candidatus Nitrosopumilus salarius BD31</name>
    <dbReference type="NCBI Taxonomy" id="859350"/>
    <lineage>
        <taxon>Archaea</taxon>
        <taxon>Nitrososphaerota</taxon>
        <taxon>Nitrososphaeria</taxon>
        <taxon>Nitrosopumilales</taxon>
        <taxon>Nitrosopumilaceae</taxon>
        <taxon>Nitrosopumilus</taxon>
    </lineage>
</organism>
<sequence length="323" mass="35945">MKRILLVKTSSLGDVIHNLPIVDDILQQHPDAEIDWVVEESFADIPRLHPAVKQIFPVAMRRWRKHLFSKTTWSEIGHFKQALSNHAYDLIIDTQGLIKSAVLSQFAKGLRYGFDKQSAREPLASYFYQTTFQVSRNQHAVVRNRELAAYALGYPKPKNAPEYGITSIINKLEIALPKKFIIGLHGTSKESKLWPSDQWIELAKELSLNNCHLLLPWASESEHRRAINIANRMDNVIVLPKLTITQLAFVINHSLAAAGVDTGLSHLSAALNVPTVAIYTDTDPKLTGVMASSMGSVINLGGKKQNPSSSSVMNALKQINVVL</sequence>
<evidence type="ECO:0000256" key="4">
    <source>
        <dbReference type="ARBA" id="ARBA00022519"/>
    </source>
</evidence>
<comment type="catalytic activity">
    <reaction evidence="12">
        <text>an alpha-Kdo-(2-&gt;4)-alpha-Kdo-(2-&gt;6)-lipid A + ADP-L-glycero-beta-D-manno-heptose = an L-alpha-D-Hep-(1-&gt;5)-[alpha-Kdo-(2-&gt;4)]-alpha-Kdo-(2-&gt;6)-lipid A + ADP + H(+)</text>
        <dbReference type="Rhea" id="RHEA:74067"/>
        <dbReference type="ChEBI" id="CHEBI:15378"/>
        <dbReference type="ChEBI" id="CHEBI:61506"/>
        <dbReference type="ChEBI" id="CHEBI:176431"/>
        <dbReference type="ChEBI" id="CHEBI:193068"/>
        <dbReference type="ChEBI" id="CHEBI:456216"/>
        <dbReference type="EC" id="2.4.99.23"/>
    </reaction>
</comment>
<evidence type="ECO:0000313" key="14">
    <source>
        <dbReference type="Proteomes" id="UP000003423"/>
    </source>
</evidence>
<reference evidence="13 14" key="1">
    <citation type="journal article" date="2012" name="J. Bacteriol.">
        <title>Genome sequence of "Candidatus Nitrosopumilus salaria" BD31, an ammonia-oxidizing archaeon from the San Francisco Bay estuary.</title>
        <authorList>
            <person name="Mosier A.C."/>
            <person name="Allen E.E."/>
            <person name="Kim M."/>
            <person name="Ferriera S."/>
            <person name="Francis C.A."/>
        </authorList>
    </citation>
    <scope>NUCLEOTIDE SEQUENCE [LARGE SCALE GENOMIC DNA]</scope>
    <source>
        <strain evidence="13 14">BD31</strain>
    </source>
</reference>
<dbReference type="InterPro" id="IPR011908">
    <property type="entry name" value="LipoPS_heptosylTferase-I"/>
</dbReference>
<comment type="pathway">
    <text evidence="2">Bacterial outer membrane biogenesis; LPS core biosynthesis.</text>
</comment>
<evidence type="ECO:0000256" key="7">
    <source>
        <dbReference type="ARBA" id="ARBA00022985"/>
    </source>
</evidence>
<dbReference type="Pfam" id="PF01075">
    <property type="entry name" value="Glyco_transf_9"/>
    <property type="match status" value="1"/>
</dbReference>
<evidence type="ECO:0000256" key="8">
    <source>
        <dbReference type="ARBA" id="ARBA00023136"/>
    </source>
</evidence>
<dbReference type="PANTHER" id="PTHR30160">
    <property type="entry name" value="TETRAACYLDISACCHARIDE 4'-KINASE-RELATED"/>
    <property type="match status" value="1"/>
</dbReference>
<name>I3D117_9ARCH</name>
<dbReference type="SUPFAM" id="SSF53756">
    <property type="entry name" value="UDP-Glycosyltransferase/glycogen phosphorylase"/>
    <property type="match status" value="1"/>
</dbReference>
<comment type="subcellular location">
    <subcellularLocation>
        <location evidence="1">Cell inner membrane</location>
        <topology evidence="1">Peripheral membrane protein</topology>
        <orientation evidence="1">Cytoplasmic side</orientation>
    </subcellularLocation>
</comment>
<dbReference type="GO" id="GO:0005886">
    <property type="term" value="C:plasma membrane"/>
    <property type="evidence" value="ECO:0007669"/>
    <property type="project" value="UniProtKB-SubCell"/>
</dbReference>
<keyword evidence="8" id="KW-0472">Membrane</keyword>
<dbReference type="PANTHER" id="PTHR30160:SF19">
    <property type="entry name" value="LIPOPOLYSACCHARIDE HEPTOSYLTRANSFERASE 1"/>
    <property type="match status" value="1"/>
</dbReference>
<proteinExistence type="predicted"/>
<dbReference type="Proteomes" id="UP000003423">
    <property type="component" value="Unassembled WGS sequence"/>
</dbReference>
<accession>I3D117</accession>
<keyword evidence="5 13" id="KW-0328">Glycosyltransferase</keyword>
<evidence type="ECO:0000256" key="6">
    <source>
        <dbReference type="ARBA" id="ARBA00022679"/>
    </source>
</evidence>
<evidence type="ECO:0000256" key="5">
    <source>
        <dbReference type="ARBA" id="ARBA00022676"/>
    </source>
</evidence>
<evidence type="ECO:0000256" key="12">
    <source>
        <dbReference type="ARBA" id="ARBA00049201"/>
    </source>
</evidence>
<comment type="caution">
    <text evidence="13">The sequence shown here is derived from an EMBL/GenBank/DDBJ whole genome shotgun (WGS) entry which is preliminary data.</text>
</comment>
<dbReference type="AlphaFoldDB" id="I3D117"/>